<name>A0ABS4HXU2_9BACL</name>
<dbReference type="PANTHER" id="PTHR32440:SF11">
    <property type="entry name" value="METALLOPHOSPHOESTERASE DOMAIN-CONTAINING PROTEIN"/>
    <property type="match status" value="1"/>
</dbReference>
<dbReference type="PANTHER" id="PTHR32440">
    <property type="entry name" value="PHOSPHATASE DCR2-RELATED-RELATED"/>
    <property type="match status" value="1"/>
</dbReference>
<dbReference type="SUPFAM" id="SSF56300">
    <property type="entry name" value="Metallo-dependent phosphatases"/>
    <property type="match status" value="1"/>
</dbReference>
<keyword evidence="2" id="KW-1185">Reference proteome</keyword>
<accession>A0ABS4HXU2</accession>
<protein>
    <recommendedName>
        <fullName evidence="3">Calcineurin-like phosphoesterase domain-containing protein</fullName>
    </recommendedName>
</protein>
<sequence>MFDSGSNLNHRIGSGYEWITHKQIGWYKDISKLLTEDNNGIPLLSLAFFHIPLPEYNEVWNYHTCYGHNYEGMGCPKVNSGLFTAFLEMDDVKGVFVGHDHINDFCGELHGIKLCYGRATGYNSYGKEGFPRGARIIRLEEGEHSFKSWIRLEDGTKIINQEEHAPEHVWKRI</sequence>
<evidence type="ECO:0000313" key="1">
    <source>
        <dbReference type="EMBL" id="MBP1963368.1"/>
    </source>
</evidence>
<dbReference type="EMBL" id="JAGGKV010000005">
    <property type="protein sequence ID" value="MBP1963368.1"/>
    <property type="molecule type" value="Genomic_DNA"/>
</dbReference>
<reference evidence="1 2" key="1">
    <citation type="submission" date="2021-03" db="EMBL/GenBank/DDBJ databases">
        <title>Genomic Encyclopedia of Type Strains, Phase IV (KMG-IV): sequencing the most valuable type-strain genomes for metagenomic binning, comparative biology and taxonomic classification.</title>
        <authorList>
            <person name="Goeker M."/>
        </authorList>
    </citation>
    <scope>NUCLEOTIDE SEQUENCE [LARGE SCALE GENOMIC DNA]</scope>
    <source>
        <strain evidence="1 2">DSM 24950</strain>
    </source>
</reference>
<evidence type="ECO:0008006" key="3">
    <source>
        <dbReference type="Google" id="ProtNLM"/>
    </source>
</evidence>
<dbReference type="CDD" id="cd07383">
    <property type="entry name" value="MPP_Dcr2"/>
    <property type="match status" value="1"/>
</dbReference>
<evidence type="ECO:0000313" key="2">
    <source>
        <dbReference type="Proteomes" id="UP001519344"/>
    </source>
</evidence>
<proteinExistence type="predicted"/>
<gene>
    <name evidence="1" type="ORF">J2Z65_002584</name>
</gene>
<dbReference type="Proteomes" id="UP001519344">
    <property type="component" value="Unassembled WGS sequence"/>
</dbReference>
<dbReference type="InterPro" id="IPR029052">
    <property type="entry name" value="Metallo-depent_PP-like"/>
</dbReference>
<comment type="caution">
    <text evidence="1">The sequence shown here is derived from an EMBL/GenBank/DDBJ whole genome shotgun (WGS) entry which is preliminary data.</text>
</comment>
<organism evidence="1 2">
    <name type="scientific">Paenibacillus aceris</name>
    <dbReference type="NCBI Taxonomy" id="869555"/>
    <lineage>
        <taxon>Bacteria</taxon>
        <taxon>Bacillati</taxon>
        <taxon>Bacillota</taxon>
        <taxon>Bacilli</taxon>
        <taxon>Bacillales</taxon>
        <taxon>Paenibacillaceae</taxon>
        <taxon>Paenibacillus</taxon>
    </lineage>
</organism>
<dbReference type="RefSeq" id="WP_338111688.1">
    <property type="nucleotide sequence ID" value="NZ_JAAOZR010000019.1"/>
</dbReference>